<evidence type="ECO:0000256" key="4">
    <source>
        <dbReference type="ARBA" id="ARBA00022729"/>
    </source>
</evidence>
<dbReference type="AlphaFoldDB" id="A0A1V0BCG2"/>
<comment type="subcellular location">
    <subcellularLocation>
        <location evidence="1">Cell envelope</location>
    </subcellularLocation>
</comment>
<evidence type="ECO:0000256" key="1">
    <source>
        <dbReference type="ARBA" id="ARBA00004196"/>
    </source>
</evidence>
<keyword evidence="9" id="KW-0575">Peroxidase</keyword>
<reference evidence="9 10" key="1">
    <citation type="submission" date="2017-03" db="EMBL/GenBank/DDBJ databases">
        <title>Rapid Whole Genome Sequencing of Comamonas kerstersii Causing Continuous ambulatory Peritoneal Dialysis-Associated Peritonitis.</title>
        <authorList>
            <person name="Zheng B."/>
        </authorList>
    </citation>
    <scope>NUCLEOTIDE SEQUENCE [LARGE SCALE GENOMIC DNA]</scope>
    <source>
        <strain evidence="9 10">8943</strain>
    </source>
</reference>
<dbReference type="OrthoDB" id="9805202at2"/>
<dbReference type="Pfam" id="PF03150">
    <property type="entry name" value="CCP_MauG"/>
    <property type="match status" value="1"/>
</dbReference>
<gene>
    <name evidence="9" type="ORF">B5M06_04455</name>
</gene>
<keyword evidence="3 7" id="KW-0479">Metal-binding</keyword>
<dbReference type="PROSITE" id="PS51007">
    <property type="entry name" value="CYTC"/>
    <property type="match status" value="2"/>
</dbReference>
<dbReference type="InterPro" id="IPR009056">
    <property type="entry name" value="Cyt_c-like_dom"/>
</dbReference>
<feature type="domain" description="Cytochrome c" evidence="8">
    <location>
        <begin position="243"/>
        <end position="376"/>
    </location>
</feature>
<evidence type="ECO:0000256" key="7">
    <source>
        <dbReference type="PROSITE-ProRule" id="PRU00433"/>
    </source>
</evidence>
<dbReference type="GO" id="GO:0046872">
    <property type="term" value="F:metal ion binding"/>
    <property type="evidence" value="ECO:0007669"/>
    <property type="project" value="UniProtKB-KW"/>
</dbReference>
<dbReference type="EMBL" id="CP020121">
    <property type="protein sequence ID" value="AQZ97628.1"/>
    <property type="molecule type" value="Genomic_DNA"/>
</dbReference>
<keyword evidence="5" id="KW-0560">Oxidoreductase</keyword>
<dbReference type="Proteomes" id="UP000242792">
    <property type="component" value="Chromosome"/>
</dbReference>
<evidence type="ECO:0000313" key="9">
    <source>
        <dbReference type="EMBL" id="AQZ97628.1"/>
    </source>
</evidence>
<accession>A0A1V0BCG2</accession>
<evidence type="ECO:0000256" key="5">
    <source>
        <dbReference type="ARBA" id="ARBA00023002"/>
    </source>
</evidence>
<evidence type="ECO:0000256" key="2">
    <source>
        <dbReference type="ARBA" id="ARBA00022617"/>
    </source>
</evidence>
<feature type="domain" description="Cytochrome c" evidence="8">
    <location>
        <begin position="91"/>
        <end position="224"/>
    </location>
</feature>
<keyword evidence="6 7" id="KW-0408">Iron</keyword>
<protein>
    <submittedName>
        <fullName evidence="9">Cytochrome-c peroxidase</fullName>
    </submittedName>
</protein>
<keyword evidence="2 7" id="KW-0349">Heme</keyword>
<dbReference type="GO" id="GO:0009055">
    <property type="term" value="F:electron transfer activity"/>
    <property type="evidence" value="ECO:0007669"/>
    <property type="project" value="InterPro"/>
</dbReference>
<name>A0A1V0BCG2_9BURK</name>
<dbReference type="GO" id="GO:0020037">
    <property type="term" value="F:heme binding"/>
    <property type="evidence" value="ECO:0007669"/>
    <property type="project" value="InterPro"/>
</dbReference>
<evidence type="ECO:0000256" key="3">
    <source>
        <dbReference type="ARBA" id="ARBA00022723"/>
    </source>
</evidence>
<evidence type="ECO:0000256" key="6">
    <source>
        <dbReference type="ARBA" id="ARBA00023004"/>
    </source>
</evidence>
<dbReference type="InterPro" id="IPR051395">
    <property type="entry name" value="Cytochrome_c_Peroxidase/MauG"/>
</dbReference>
<keyword evidence="4" id="KW-0732">Signal</keyword>
<dbReference type="Gene3D" id="1.10.760.10">
    <property type="entry name" value="Cytochrome c-like domain"/>
    <property type="match status" value="2"/>
</dbReference>
<dbReference type="InterPro" id="IPR036909">
    <property type="entry name" value="Cyt_c-like_dom_sf"/>
</dbReference>
<organism evidence="9 10">
    <name type="scientific">Comamonas kerstersii</name>
    <dbReference type="NCBI Taxonomy" id="225992"/>
    <lineage>
        <taxon>Bacteria</taxon>
        <taxon>Pseudomonadati</taxon>
        <taxon>Pseudomonadota</taxon>
        <taxon>Betaproteobacteria</taxon>
        <taxon>Burkholderiales</taxon>
        <taxon>Comamonadaceae</taxon>
        <taxon>Comamonas</taxon>
    </lineage>
</organism>
<dbReference type="PANTHER" id="PTHR30600">
    <property type="entry name" value="CYTOCHROME C PEROXIDASE-RELATED"/>
    <property type="match status" value="1"/>
</dbReference>
<dbReference type="PANTHER" id="PTHR30600:SF10">
    <property type="entry name" value="BLL6722 PROTEIN"/>
    <property type="match status" value="1"/>
</dbReference>
<dbReference type="GO" id="GO:0030313">
    <property type="term" value="C:cell envelope"/>
    <property type="evidence" value="ECO:0007669"/>
    <property type="project" value="UniProtKB-SubCell"/>
</dbReference>
<proteinExistence type="predicted"/>
<dbReference type="GeneID" id="83038566"/>
<dbReference type="InterPro" id="IPR004852">
    <property type="entry name" value="Di-haem_cyt_c_peroxidsae"/>
</dbReference>
<evidence type="ECO:0000313" key="10">
    <source>
        <dbReference type="Proteomes" id="UP000242792"/>
    </source>
</evidence>
<evidence type="ECO:0000259" key="8">
    <source>
        <dbReference type="PROSITE" id="PS51007"/>
    </source>
</evidence>
<dbReference type="RefSeq" id="WP_077344586.1">
    <property type="nucleotide sequence ID" value="NZ_CAUCIF010000009.1"/>
</dbReference>
<dbReference type="SUPFAM" id="SSF46626">
    <property type="entry name" value="Cytochrome c"/>
    <property type="match status" value="2"/>
</dbReference>
<dbReference type="GO" id="GO:0004130">
    <property type="term" value="F:cytochrome-c peroxidase activity"/>
    <property type="evidence" value="ECO:0007669"/>
    <property type="project" value="TreeGrafter"/>
</dbReference>
<sequence length="376" mass="41245">MAQTIRVEPNATTKLAQASAPNTALARLLNPVDNQAFECGEQAGWNIECLRSRYQGTPGHWPKPVIDEGKAWKEMAPVPAVQPPADAKAEAQRALGAVLFFDPGLSRKGAVSCASCHQADKAFTDGLAQSVGEDKLMGRRRAQTLFAAPFSEKLFWDGRAGSLEEQSKGSIQNTFEMNNTLDAAVAHVNAQPQYQALIQTAYGTQKVDEDEMVAAIASFVRTLRPSTTLADEVIAGDTKVLSDQQLLGLHLFRTKARCMNCHSGALLTDNEFHDLGLSFYGRRNQDLGRFEFTRDKEDLGRFKTPSLRGVVQGGPWMHNGLFPDMHGLMRLYNIGMGVVAGDPATDPYIPPKSPHMKPINLNAEEIDALVEWLRLL</sequence>
<dbReference type="KEGG" id="cke:B5M06_04455"/>